<reference evidence="5" key="1">
    <citation type="submission" date="2013-11" db="EMBL/GenBank/DDBJ databases">
        <title>Genome sequence of the fusiform rust pathogen reveals effectors for host alternation and coevolution with pine.</title>
        <authorList>
            <consortium name="DOE Joint Genome Institute"/>
            <person name="Smith K."/>
            <person name="Pendleton A."/>
            <person name="Kubisiak T."/>
            <person name="Anderson C."/>
            <person name="Salamov A."/>
            <person name="Aerts A."/>
            <person name="Riley R."/>
            <person name="Clum A."/>
            <person name="Lindquist E."/>
            <person name="Ence D."/>
            <person name="Campbell M."/>
            <person name="Kronenberg Z."/>
            <person name="Feau N."/>
            <person name="Dhillon B."/>
            <person name="Hamelin R."/>
            <person name="Burleigh J."/>
            <person name="Smith J."/>
            <person name="Yandell M."/>
            <person name="Nelson C."/>
            <person name="Grigoriev I."/>
            <person name="Davis J."/>
        </authorList>
    </citation>
    <scope>NUCLEOTIDE SEQUENCE</scope>
    <source>
        <strain evidence="5">G11</strain>
    </source>
</reference>
<feature type="non-terminal residue" evidence="5">
    <location>
        <position position="1"/>
    </location>
</feature>
<dbReference type="InterPro" id="IPR036565">
    <property type="entry name" value="Mur-like_cat_sf"/>
</dbReference>
<keyword evidence="6" id="KW-1185">Reference proteome</keyword>
<dbReference type="Proteomes" id="UP000886653">
    <property type="component" value="Unassembled WGS sequence"/>
</dbReference>
<dbReference type="AlphaFoldDB" id="A0A9P6TJ24"/>
<accession>A0A9P6TJ24</accession>
<evidence type="ECO:0000313" key="6">
    <source>
        <dbReference type="Proteomes" id="UP000886653"/>
    </source>
</evidence>
<name>A0A9P6TJ24_9BASI</name>
<evidence type="ECO:0000313" key="5">
    <source>
        <dbReference type="EMBL" id="KAG0152363.1"/>
    </source>
</evidence>
<evidence type="ECO:0000256" key="4">
    <source>
        <dbReference type="ARBA" id="ARBA00022840"/>
    </source>
</evidence>
<dbReference type="InterPro" id="IPR001645">
    <property type="entry name" value="Folylpolyglutamate_synth"/>
</dbReference>
<dbReference type="PANTHER" id="PTHR11136:SF5">
    <property type="entry name" value="FOLYLPOLYGLUTAMATE SYNTHASE, MITOCHONDRIAL"/>
    <property type="match status" value="1"/>
</dbReference>
<dbReference type="SUPFAM" id="SSF53623">
    <property type="entry name" value="MurD-like peptide ligases, catalytic domain"/>
    <property type="match status" value="1"/>
</dbReference>
<dbReference type="OrthoDB" id="5212574at2759"/>
<proteinExistence type="inferred from homology"/>
<evidence type="ECO:0000256" key="1">
    <source>
        <dbReference type="ARBA" id="ARBA00008276"/>
    </source>
</evidence>
<dbReference type="EMBL" id="MU167208">
    <property type="protein sequence ID" value="KAG0152363.1"/>
    <property type="molecule type" value="Genomic_DNA"/>
</dbReference>
<keyword evidence="4" id="KW-0067">ATP-binding</keyword>
<gene>
    <name evidence="5" type="ORF">CROQUDRAFT_35465</name>
</gene>
<comment type="similarity">
    <text evidence="1">Belongs to the folylpolyglutamate synthase family.</text>
</comment>
<dbReference type="GO" id="GO:0005829">
    <property type="term" value="C:cytosol"/>
    <property type="evidence" value="ECO:0007669"/>
    <property type="project" value="TreeGrafter"/>
</dbReference>
<dbReference type="Gene3D" id="3.40.1190.10">
    <property type="entry name" value="Mur-like, catalytic domain"/>
    <property type="match status" value="1"/>
</dbReference>
<sequence>EAVFALNLLQSNVNVLAAIQAAGPQPASKVLGKTTHYLFRLGYMPDSLNTLGVVHISGTKEKSLEAAFCLMLLMTINPKEKVGLFTLLHLVSVRERIMINGKPITEKLFAKYFWEVWDWFEDGHQEVSIGYFPIRSAYFYYLTFMAYHVFLSKCISETILEDHVGGLLNPMNLAPFPIVTGVPLLGLDHVSIFGHLILRLLARKCYLLQ</sequence>
<evidence type="ECO:0000256" key="3">
    <source>
        <dbReference type="ARBA" id="ARBA00022741"/>
    </source>
</evidence>
<keyword evidence="2" id="KW-0436">Ligase</keyword>
<dbReference type="GO" id="GO:0004326">
    <property type="term" value="F:tetrahydrofolylpolyglutamate synthase activity"/>
    <property type="evidence" value="ECO:0007669"/>
    <property type="project" value="InterPro"/>
</dbReference>
<protein>
    <submittedName>
        <fullName evidence="5">Uncharacterized protein</fullName>
    </submittedName>
</protein>
<dbReference type="PANTHER" id="PTHR11136">
    <property type="entry name" value="FOLYLPOLYGLUTAMATE SYNTHASE-RELATED"/>
    <property type="match status" value="1"/>
</dbReference>
<comment type="caution">
    <text evidence="5">The sequence shown here is derived from an EMBL/GenBank/DDBJ whole genome shotgun (WGS) entry which is preliminary data.</text>
</comment>
<dbReference type="GO" id="GO:0005524">
    <property type="term" value="F:ATP binding"/>
    <property type="evidence" value="ECO:0007669"/>
    <property type="project" value="UniProtKB-KW"/>
</dbReference>
<dbReference type="GO" id="GO:0005739">
    <property type="term" value="C:mitochondrion"/>
    <property type="evidence" value="ECO:0007669"/>
    <property type="project" value="TreeGrafter"/>
</dbReference>
<evidence type="ECO:0000256" key="2">
    <source>
        <dbReference type="ARBA" id="ARBA00022598"/>
    </source>
</evidence>
<keyword evidence="3" id="KW-0547">Nucleotide-binding</keyword>
<organism evidence="5 6">
    <name type="scientific">Cronartium quercuum f. sp. fusiforme G11</name>
    <dbReference type="NCBI Taxonomy" id="708437"/>
    <lineage>
        <taxon>Eukaryota</taxon>
        <taxon>Fungi</taxon>
        <taxon>Dikarya</taxon>
        <taxon>Basidiomycota</taxon>
        <taxon>Pucciniomycotina</taxon>
        <taxon>Pucciniomycetes</taxon>
        <taxon>Pucciniales</taxon>
        <taxon>Coleosporiaceae</taxon>
        <taxon>Cronartium</taxon>
    </lineage>
</organism>